<gene>
    <name evidence="1" type="ORF">LX69_02238</name>
</gene>
<protein>
    <recommendedName>
        <fullName evidence="3">Transposase</fullName>
    </recommendedName>
</protein>
<comment type="caution">
    <text evidence="1">The sequence shown here is derived from an EMBL/GenBank/DDBJ whole genome shotgun (WGS) entry which is preliminary data.</text>
</comment>
<evidence type="ECO:0000313" key="1">
    <source>
        <dbReference type="EMBL" id="PZX15150.1"/>
    </source>
</evidence>
<dbReference type="Proteomes" id="UP000249239">
    <property type="component" value="Unassembled WGS sequence"/>
</dbReference>
<keyword evidence="2" id="KW-1185">Reference proteome</keyword>
<evidence type="ECO:0008006" key="3">
    <source>
        <dbReference type="Google" id="ProtNLM"/>
    </source>
</evidence>
<proteinExistence type="predicted"/>
<evidence type="ECO:0000313" key="2">
    <source>
        <dbReference type="Proteomes" id="UP000249239"/>
    </source>
</evidence>
<dbReference type="EMBL" id="QKZK01000017">
    <property type="protein sequence ID" value="PZX15150.1"/>
    <property type="molecule type" value="Genomic_DNA"/>
</dbReference>
<organism evidence="1 2">
    <name type="scientific">Breznakibacter xylanolyticus</name>
    <dbReference type="NCBI Taxonomy" id="990"/>
    <lineage>
        <taxon>Bacteria</taxon>
        <taxon>Pseudomonadati</taxon>
        <taxon>Bacteroidota</taxon>
        <taxon>Bacteroidia</taxon>
        <taxon>Marinilabiliales</taxon>
        <taxon>Marinilabiliaceae</taxon>
        <taxon>Breznakibacter</taxon>
    </lineage>
</organism>
<dbReference type="AlphaFoldDB" id="A0A2W7N506"/>
<accession>A0A2W7N506</accession>
<name>A0A2W7N506_9BACT</name>
<reference evidence="1 2" key="1">
    <citation type="submission" date="2018-06" db="EMBL/GenBank/DDBJ databases">
        <title>Genomic Encyclopedia of Archaeal and Bacterial Type Strains, Phase II (KMG-II): from individual species to whole genera.</title>
        <authorList>
            <person name="Goeker M."/>
        </authorList>
    </citation>
    <scope>NUCLEOTIDE SEQUENCE [LARGE SCALE GENOMIC DNA]</scope>
    <source>
        <strain evidence="1 2">DSM 6779</strain>
    </source>
</reference>
<sequence>MYTSVMKRVTLKNNKALIVKIKPSVLINSFHITKKLISEEYYQH</sequence>